<protein>
    <submittedName>
        <fullName evidence="2">Uncharacterized protein</fullName>
    </submittedName>
</protein>
<proteinExistence type="predicted"/>
<keyword evidence="3" id="KW-1185">Reference proteome</keyword>
<dbReference type="Proteomes" id="UP000812966">
    <property type="component" value="Unassembled WGS sequence"/>
</dbReference>
<dbReference type="OrthoDB" id="2532734at2759"/>
<dbReference type="AlphaFoldDB" id="A0A8K0NQS4"/>
<organism evidence="2 3">
    <name type="scientific">Filobasidium floriforme</name>
    <dbReference type="NCBI Taxonomy" id="5210"/>
    <lineage>
        <taxon>Eukaryota</taxon>
        <taxon>Fungi</taxon>
        <taxon>Dikarya</taxon>
        <taxon>Basidiomycota</taxon>
        <taxon>Agaricomycotina</taxon>
        <taxon>Tremellomycetes</taxon>
        <taxon>Filobasidiales</taxon>
        <taxon>Filobasidiaceae</taxon>
        <taxon>Filobasidium</taxon>
    </lineage>
</organism>
<dbReference type="EMBL" id="JABELV010000065">
    <property type="protein sequence ID" value="KAG7536006.1"/>
    <property type="molecule type" value="Genomic_DNA"/>
</dbReference>
<evidence type="ECO:0000313" key="3">
    <source>
        <dbReference type="Proteomes" id="UP000812966"/>
    </source>
</evidence>
<sequence length="88" mass="9263">MSEDKKNDEQSFTIQPHPAKDNHPTPTSGNGNGLQQQDDPEQSGGLRASNPNAMAGAGPVILDNATANNLEQPKSREELKAAAASLNQ</sequence>
<feature type="compositionally biased region" description="Polar residues" evidence="1">
    <location>
        <begin position="24"/>
        <end position="37"/>
    </location>
</feature>
<comment type="caution">
    <text evidence="2">The sequence shown here is derived from an EMBL/GenBank/DDBJ whole genome shotgun (WGS) entry which is preliminary data.</text>
</comment>
<accession>A0A8K0NQS4</accession>
<feature type="region of interest" description="Disordered" evidence="1">
    <location>
        <begin position="1"/>
        <end position="88"/>
    </location>
</feature>
<evidence type="ECO:0000313" key="2">
    <source>
        <dbReference type="EMBL" id="KAG7536006.1"/>
    </source>
</evidence>
<gene>
    <name evidence="2" type="ORF">FFLO_03526</name>
</gene>
<name>A0A8K0NQS4_9TREE</name>
<evidence type="ECO:0000256" key="1">
    <source>
        <dbReference type="SAM" id="MobiDB-lite"/>
    </source>
</evidence>
<reference evidence="2" key="1">
    <citation type="submission" date="2020-04" db="EMBL/GenBank/DDBJ databases">
        <title>Analysis of mating type loci in Filobasidium floriforme.</title>
        <authorList>
            <person name="Nowrousian M."/>
        </authorList>
    </citation>
    <scope>NUCLEOTIDE SEQUENCE</scope>
    <source>
        <strain evidence="2">CBS 6242</strain>
    </source>
</reference>